<dbReference type="PRINTS" id="PR00318">
    <property type="entry name" value="GPROTEINA"/>
</dbReference>
<dbReference type="PANTHER" id="PTHR10218">
    <property type="entry name" value="GTP-BINDING PROTEIN ALPHA SUBUNIT"/>
    <property type="match status" value="1"/>
</dbReference>
<dbReference type="Pfam" id="PF00503">
    <property type="entry name" value="G-alpha"/>
    <property type="match status" value="1"/>
</dbReference>
<dbReference type="Proteomes" id="UP000298327">
    <property type="component" value="Unassembled WGS sequence"/>
</dbReference>
<keyword evidence="8" id="KW-0472">Membrane</keyword>
<dbReference type="GO" id="GO:0046872">
    <property type="term" value="F:metal ion binding"/>
    <property type="evidence" value="ECO:0007669"/>
    <property type="project" value="UniProtKB-KW"/>
</dbReference>
<evidence type="ECO:0000256" key="6">
    <source>
        <dbReference type="PIRSR" id="PIRSR601019-2"/>
    </source>
</evidence>
<evidence type="ECO:0000313" key="9">
    <source>
        <dbReference type="EMBL" id="TFY53235.1"/>
    </source>
</evidence>
<feature type="region of interest" description="Disordered" evidence="7">
    <location>
        <begin position="178"/>
        <end position="240"/>
    </location>
</feature>
<dbReference type="Gene3D" id="3.40.50.300">
    <property type="entry name" value="P-loop containing nucleotide triphosphate hydrolases"/>
    <property type="match status" value="2"/>
</dbReference>
<comment type="caution">
    <text evidence="9">The sequence shown here is derived from an EMBL/GenBank/DDBJ whole genome shotgun (WGS) entry which is preliminary data.</text>
</comment>
<name>A0A4Y9XT57_9AGAM</name>
<feature type="compositionally biased region" description="Acidic residues" evidence="7">
    <location>
        <begin position="418"/>
        <end position="431"/>
    </location>
</feature>
<evidence type="ECO:0000256" key="8">
    <source>
        <dbReference type="SAM" id="Phobius"/>
    </source>
</evidence>
<gene>
    <name evidence="9" type="ORF">EVG20_g10208</name>
</gene>
<evidence type="ECO:0000256" key="3">
    <source>
        <dbReference type="ARBA" id="ARBA00023134"/>
    </source>
</evidence>
<feature type="region of interest" description="Disordered" evidence="7">
    <location>
        <begin position="1"/>
        <end position="23"/>
    </location>
</feature>
<evidence type="ECO:0008006" key="11">
    <source>
        <dbReference type="Google" id="ProtNLM"/>
    </source>
</evidence>
<dbReference type="GO" id="GO:0007188">
    <property type="term" value="P:adenylate cyclase-modulating G protein-coupled receptor signaling pathway"/>
    <property type="evidence" value="ECO:0007669"/>
    <property type="project" value="TreeGrafter"/>
</dbReference>
<dbReference type="GO" id="GO:0005737">
    <property type="term" value="C:cytoplasm"/>
    <property type="evidence" value="ECO:0007669"/>
    <property type="project" value="TreeGrafter"/>
</dbReference>
<evidence type="ECO:0000256" key="1">
    <source>
        <dbReference type="ARBA" id="ARBA00022723"/>
    </source>
</evidence>
<keyword evidence="2 5" id="KW-0547">Nucleotide-binding</keyword>
<keyword evidence="1 6" id="KW-0479">Metal-binding</keyword>
<sequence>MEGARARGREWRRTTRSNGAGLGTDKKLVARTVACASFPCSRPLGPGKQGYHYHTQPAAIMRRVRLFLSFLLSLFFPSFSCCPPPSAATRTPGRPYLPIRKALCGAVRPTAAQDSLLIQQHIALHRHTSIHRQYRLHQQTLSHLLHELQTSPPITTQRNTPPPLADNQSQHNTMAPVASITDRDDPLTRALAPPPDETPSARRPPPRRGGGAKALGHDRRGAQPGAACREEKPEARQDPPPRCVYHLRVLVRTVLSQSESGKSTTLKNFQLMASPKAFKTERIVWRAVIQLNVVRSIHLVLDTLADLHAQQLGRPSSSPAPSPPVSEPMPELTPEHLRLKMRLSPLLQVEETLVRKLSARGLGSERDREVSVSGSGWKGRFGRIIGGVEAARNSVESARTHSRTPSLRSRAQSRAGVEGEDDSGIDWDDPEDPGRVIHACGEDMMKLWADPVIRRALEMQKMRLQEMSGFFLDSLDRVAQLRYIPTDDDILRARIKTLGVTEYRFMLNQKNSMVSRDWVVFDVGGHRSLVRIPTGASETAVLTDAFLHSRRTCDVIQRAAWVPYFDDMNAIIFLAPISCFDQVLEEDERVNRLEDSVLLWNTIVANPLLARTTMVLFLNKCDILREKLEAGIQFGRYITSYGDRPNDFESTSNYLKRKFTAVHKEKSPSPRPYYCHLTSVTDTKTTHLILWDVAESILRVNLEKSALIV</sequence>
<keyword evidence="6" id="KW-0460">Magnesium</keyword>
<accession>A0A4Y9XT57</accession>
<dbReference type="STRING" id="205917.A0A4Y9XT57"/>
<dbReference type="FunFam" id="3.40.50.300:FF:000692">
    <property type="entry name" value="Guanine nucleotide-binding protein subunit alpha"/>
    <property type="match status" value="1"/>
</dbReference>
<dbReference type="PANTHER" id="PTHR10218:SF360">
    <property type="entry name" value="GUANINE NUCLEOTIDE-BINDING PROTEIN SUBUNIT ALPHA HOMOLOG"/>
    <property type="match status" value="1"/>
</dbReference>
<dbReference type="GO" id="GO:0005525">
    <property type="term" value="F:GTP binding"/>
    <property type="evidence" value="ECO:0007669"/>
    <property type="project" value="UniProtKB-KW"/>
</dbReference>
<dbReference type="InterPro" id="IPR027417">
    <property type="entry name" value="P-loop_NTPase"/>
</dbReference>
<dbReference type="SUPFAM" id="SSF47895">
    <property type="entry name" value="Transducin (alpha subunit), insertion domain"/>
    <property type="match status" value="1"/>
</dbReference>
<feature type="compositionally biased region" description="Polar residues" evidence="7">
    <location>
        <begin position="403"/>
        <end position="412"/>
    </location>
</feature>
<feature type="region of interest" description="Disordered" evidence="7">
    <location>
        <begin position="152"/>
        <end position="171"/>
    </location>
</feature>
<dbReference type="GO" id="GO:0003924">
    <property type="term" value="F:GTPase activity"/>
    <property type="evidence" value="ECO:0007669"/>
    <property type="project" value="InterPro"/>
</dbReference>
<dbReference type="InterPro" id="IPR001019">
    <property type="entry name" value="Gprotein_alpha_su"/>
</dbReference>
<evidence type="ECO:0000313" key="10">
    <source>
        <dbReference type="Proteomes" id="UP000298327"/>
    </source>
</evidence>
<dbReference type="AlphaFoldDB" id="A0A4Y9XT57"/>
<dbReference type="PROSITE" id="PS51882">
    <property type="entry name" value="G_ALPHA"/>
    <property type="match status" value="1"/>
</dbReference>
<keyword evidence="3 5" id="KW-0342">GTP-binding</keyword>
<feature type="region of interest" description="Disordered" evidence="7">
    <location>
        <begin position="394"/>
        <end position="432"/>
    </location>
</feature>
<dbReference type="GO" id="GO:0005834">
    <property type="term" value="C:heterotrimeric G-protein complex"/>
    <property type="evidence" value="ECO:0007669"/>
    <property type="project" value="TreeGrafter"/>
</dbReference>
<dbReference type="SMART" id="SM00275">
    <property type="entry name" value="G_alpha"/>
    <property type="match status" value="1"/>
</dbReference>
<keyword evidence="8" id="KW-0812">Transmembrane</keyword>
<feature type="compositionally biased region" description="Basic and acidic residues" evidence="7">
    <location>
        <begin position="1"/>
        <end position="13"/>
    </location>
</feature>
<dbReference type="Gene3D" id="1.10.400.10">
    <property type="entry name" value="GI Alpha 1, domain 2-like"/>
    <property type="match status" value="1"/>
</dbReference>
<keyword evidence="8" id="KW-1133">Transmembrane helix</keyword>
<evidence type="ECO:0000256" key="5">
    <source>
        <dbReference type="PIRSR" id="PIRSR601019-1"/>
    </source>
</evidence>
<reference evidence="9 10" key="1">
    <citation type="submission" date="2019-02" db="EMBL/GenBank/DDBJ databases">
        <title>Genome sequencing of the rare red list fungi Dentipellis fragilis.</title>
        <authorList>
            <person name="Buettner E."/>
            <person name="Kellner H."/>
        </authorList>
    </citation>
    <scope>NUCLEOTIDE SEQUENCE [LARGE SCALE GENOMIC DNA]</scope>
    <source>
        <strain evidence="9 10">DSM 105465</strain>
    </source>
</reference>
<feature type="binding site" evidence="5">
    <location>
        <begin position="491"/>
        <end position="497"/>
    </location>
    <ligand>
        <name>GTP</name>
        <dbReference type="ChEBI" id="CHEBI:37565"/>
    </ligand>
</feature>
<proteinExistence type="predicted"/>
<feature type="binding site" evidence="6">
    <location>
        <position position="497"/>
    </location>
    <ligand>
        <name>Mg(2+)</name>
        <dbReference type="ChEBI" id="CHEBI:18420"/>
    </ligand>
</feature>
<feature type="transmembrane region" description="Helical" evidence="8">
    <location>
        <begin position="64"/>
        <end position="80"/>
    </location>
</feature>
<dbReference type="EMBL" id="SEOQ01001182">
    <property type="protein sequence ID" value="TFY53235.1"/>
    <property type="molecule type" value="Genomic_DNA"/>
</dbReference>
<organism evidence="9 10">
    <name type="scientific">Dentipellis fragilis</name>
    <dbReference type="NCBI Taxonomy" id="205917"/>
    <lineage>
        <taxon>Eukaryota</taxon>
        <taxon>Fungi</taxon>
        <taxon>Dikarya</taxon>
        <taxon>Basidiomycota</taxon>
        <taxon>Agaricomycotina</taxon>
        <taxon>Agaricomycetes</taxon>
        <taxon>Russulales</taxon>
        <taxon>Hericiaceae</taxon>
        <taxon>Dentipellis</taxon>
    </lineage>
</organism>
<dbReference type="GO" id="GO:0031683">
    <property type="term" value="F:G-protein beta/gamma-subunit complex binding"/>
    <property type="evidence" value="ECO:0007669"/>
    <property type="project" value="InterPro"/>
</dbReference>
<keyword evidence="10" id="KW-1185">Reference proteome</keyword>
<feature type="compositionally biased region" description="Basic and acidic residues" evidence="7">
    <location>
        <begin position="228"/>
        <end position="239"/>
    </location>
</feature>
<keyword evidence="4" id="KW-0807">Transducer</keyword>
<dbReference type="InterPro" id="IPR011025">
    <property type="entry name" value="GproteinA_insert"/>
</dbReference>
<evidence type="ECO:0000256" key="4">
    <source>
        <dbReference type="ARBA" id="ARBA00023224"/>
    </source>
</evidence>
<evidence type="ECO:0000256" key="2">
    <source>
        <dbReference type="ARBA" id="ARBA00022741"/>
    </source>
</evidence>
<dbReference type="OrthoDB" id="5817230at2759"/>
<protein>
    <recommendedName>
        <fullName evidence="11">G-alpha-domain-containing protein</fullName>
    </recommendedName>
</protein>
<evidence type="ECO:0000256" key="7">
    <source>
        <dbReference type="SAM" id="MobiDB-lite"/>
    </source>
</evidence>
<dbReference type="SUPFAM" id="SSF52540">
    <property type="entry name" value="P-loop containing nucleoside triphosphate hydrolases"/>
    <property type="match status" value="1"/>
</dbReference>
<dbReference type="GO" id="GO:0001664">
    <property type="term" value="F:G protein-coupled receptor binding"/>
    <property type="evidence" value="ECO:0007669"/>
    <property type="project" value="TreeGrafter"/>
</dbReference>
<feature type="binding site" evidence="5">
    <location>
        <begin position="619"/>
        <end position="622"/>
    </location>
    <ligand>
        <name>GTP</name>
        <dbReference type="ChEBI" id="CHEBI:37565"/>
    </ligand>
</feature>